<dbReference type="PANTHER" id="PTHR22923">
    <property type="entry name" value="CEREBELLIN-RELATED"/>
    <property type="match status" value="1"/>
</dbReference>
<dbReference type="Gene3D" id="2.60.120.40">
    <property type="match status" value="1"/>
</dbReference>
<dbReference type="InterPro" id="IPR050822">
    <property type="entry name" value="Cerebellin_Synaptic_Org"/>
</dbReference>
<dbReference type="PRINTS" id="PR00007">
    <property type="entry name" value="COMPLEMNTC1Q"/>
</dbReference>
<reference evidence="6" key="3">
    <citation type="submission" date="2025-09" db="UniProtKB">
        <authorList>
            <consortium name="Ensembl"/>
        </authorList>
    </citation>
    <scope>IDENTIFICATION</scope>
</reference>
<evidence type="ECO:0000256" key="3">
    <source>
        <dbReference type="ARBA" id="ARBA00022729"/>
    </source>
</evidence>
<dbReference type="SUPFAM" id="SSF49842">
    <property type="entry name" value="TNF-like"/>
    <property type="match status" value="1"/>
</dbReference>
<feature type="compositionally biased region" description="Basic and acidic residues" evidence="4">
    <location>
        <begin position="50"/>
        <end position="70"/>
    </location>
</feature>
<protein>
    <recommendedName>
        <fullName evidence="5">C1q domain-containing protein</fullName>
    </recommendedName>
</protein>
<reference evidence="6" key="2">
    <citation type="submission" date="2025-08" db="UniProtKB">
        <authorList>
            <consortium name="Ensembl"/>
        </authorList>
    </citation>
    <scope>IDENTIFICATION</scope>
</reference>
<dbReference type="InterPro" id="IPR008983">
    <property type="entry name" value="Tumour_necrosis_fac-like_dom"/>
</dbReference>
<dbReference type="PANTHER" id="PTHR22923:SF102">
    <property type="entry name" value="CEREBELLIN 13-RELATED"/>
    <property type="match status" value="1"/>
</dbReference>
<evidence type="ECO:0000313" key="6">
    <source>
        <dbReference type="Ensembl" id="ENSDCDP00010047654.1"/>
    </source>
</evidence>
<dbReference type="Pfam" id="PF00386">
    <property type="entry name" value="C1q"/>
    <property type="match status" value="1"/>
</dbReference>
<comment type="subcellular location">
    <subcellularLocation>
        <location evidence="1">Secreted</location>
    </subcellularLocation>
</comment>
<evidence type="ECO:0000256" key="1">
    <source>
        <dbReference type="ARBA" id="ARBA00004613"/>
    </source>
</evidence>
<evidence type="ECO:0000256" key="4">
    <source>
        <dbReference type="SAM" id="MobiDB-lite"/>
    </source>
</evidence>
<dbReference type="GO" id="GO:0005576">
    <property type="term" value="C:extracellular region"/>
    <property type="evidence" value="ECO:0007669"/>
    <property type="project" value="UniProtKB-SubCell"/>
</dbReference>
<evidence type="ECO:0000256" key="2">
    <source>
        <dbReference type="ARBA" id="ARBA00022525"/>
    </source>
</evidence>
<dbReference type="Ensembl" id="ENSDCDT00010057893.1">
    <property type="protein sequence ID" value="ENSDCDP00010047654.1"/>
    <property type="gene ID" value="ENSDCDG00010028781.1"/>
</dbReference>
<evidence type="ECO:0000313" key="7">
    <source>
        <dbReference type="Proteomes" id="UP000694580"/>
    </source>
</evidence>
<accession>A0AAY4DR10</accession>
<name>A0AAY4DR10_9TELE</name>
<keyword evidence="2" id="KW-0964">Secreted</keyword>
<keyword evidence="3" id="KW-0732">Signal</keyword>
<evidence type="ECO:0000259" key="5">
    <source>
        <dbReference type="PROSITE" id="PS50871"/>
    </source>
</evidence>
<proteinExistence type="predicted"/>
<dbReference type="GeneTree" id="ENSGT00940000163520"/>
<keyword evidence="7" id="KW-1185">Reference proteome</keyword>
<gene>
    <name evidence="6" type="primary">SDF2L1</name>
</gene>
<dbReference type="InterPro" id="IPR001073">
    <property type="entry name" value="C1q_dom"/>
</dbReference>
<sequence length="216" mass="24156">MQRTHFVVCTMCCEYIWYWHIDDNMFAFACLQSALRLKLHDMETRLKTQDTATKEHVDDPNHAKEPEQKLARQSQGYHVSFSVSLTSTGQVVVGPSQSPTILVFRHVITNIGNAYNPYTGTFTAPIRGVYMFSFTIFGDGHPGVPTGASLHKNGEHIILGIHHQPSGGASASDGVILLLEVGDVVYLQLWPGTWVNDNSNHQTIFNGHLLYEMWGQ</sequence>
<dbReference type="AlphaFoldDB" id="A0AAY4DR10"/>
<dbReference type="PROSITE" id="PS50871">
    <property type="entry name" value="C1Q"/>
    <property type="match status" value="1"/>
</dbReference>
<reference evidence="6 7" key="1">
    <citation type="submission" date="2020-06" db="EMBL/GenBank/DDBJ databases">
        <authorList>
            <consortium name="Wellcome Sanger Institute Data Sharing"/>
        </authorList>
    </citation>
    <scope>NUCLEOTIDE SEQUENCE [LARGE SCALE GENOMIC DNA]</scope>
</reference>
<feature type="domain" description="C1q" evidence="5">
    <location>
        <begin position="74"/>
        <end position="216"/>
    </location>
</feature>
<feature type="region of interest" description="Disordered" evidence="4">
    <location>
        <begin position="50"/>
        <end position="71"/>
    </location>
</feature>
<organism evidence="6 7">
    <name type="scientific">Denticeps clupeoides</name>
    <name type="common">denticle herring</name>
    <dbReference type="NCBI Taxonomy" id="299321"/>
    <lineage>
        <taxon>Eukaryota</taxon>
        <taxon>Metazoa</taxon>
        <taxon>Chordata</taxon>
        <taxon>Craniata</taxon>
        <taxon>Vertebrata</taxon>
        <taxon>Euteleostomi</taxon>
        <taxon>Actinopterygii</taxon>
        <taxon>Neopterygii</taxon>
        <taxon>Teleostei</taxon>
        <taxon>Clupei</taxon>
        <taxon>Clupeiformes</taxon>
        <taxon>Denticipitoidei</taxon>
        <taxon>Denticipitidae</taxon>
        <taxon>Denticeps</taxon>
    </lineage>
</organism>
<dbReference type="SMART" id="SM00110">
    <property type="entry name" value="C1Q"/>
    <property type="match status" value="1"/>
</dbReference>
<dbReference type="Proteomes" id="UP000694580">
    <property type="component" value="Chromosome 2"/>
</dbReference>